<organism evidence="3 4">
    <name type="scientific">Trichogramma brassicae</name>
    <dbReference type="NCBI Taxonomy" id="86971"/>
    <lineage>
        <taxon>Eukaryota</taxon>
        <taxon>Metazoa</taxon>
        <taxon>Ecdysozoa</taxon>
        <taxon>Arthropoda</taxon>
        <taxon>Hexapoda</taxon>
        <taxon>Insecta</taxon>
        <taxon>Pterygota</taxon>
        <taxon>Neoptera</taxon>
        <taxon>Endopterygota</taxon>
        <taxon>Hymenoptera</taxon>
        <taxon>Apocrita</taxon>
        <taxon>Proctotrupomorpha</taxon>
        <taxon>Chalcidoidea</taxon>
        <taxon>Trichogrammatidae</taxon>
        <taxon>Trichogramma</taxon>
    </lineage>
</organism>
<sequence>MFGIDRYGHQQLLEQIKKRTQGPDERVAEYIICIQSVFSKLRPELDVQTQLDYLHGGMLPDLQKMVCRRRFLRSIDDLLEEAVEAENTIRKANQYRAPTSSDENTWPELRYKPGKCEDTSYRLASISSPKDEESTIRQAQIEATRLLADSIKELQSRVTSLEEKPSEKNETKVLQQISKSITELQRHSFNQSGKPGWQKRQETRKKTSSKGQTLYRPKTQGNKRSDNHQDPLKVRQRKHKIYDVTNTKSRTSTGKKLCGLFG</sequence>
<evidence type="ECO:0000313" key="4">
    <source>
        <dbReference type="Proteomes" id="UP000479190"/>
    </source>
</evidence>
<name>A0A6H5I6F2_9HYME</name>
<protein>
    <recommendedName>
        <fullName evidence="5">Retrotransposon gag domain-containing protein</fullName>
    </recommendedName>
</protein>
<keyword evidence="1" id="KW-0175">Coiled coil</keyword>
<keyword evidence="4" id="KW-1185">Reference proteome</keyword>
<dbReference type="AlphaFoldDB" id="A0A6H5I6F2"/>
<feature type="coiled-coil region" evidence="1">
    <location>
        <begin position="68"/>
        <end position="95"/>
    </location>
</feature>
<evidence type="ECO:0000256" key="2">
    <source>
        <dbReference type="SAM" id="MobiDB-lite"/>
    </source>
</evidence>
<proteinExistence type="predicted"/>
<reference evidence="3 4" key="1">
    <citation type="submission" date="2020-02" db="EMBL/GenBank/DDBJ databases">
        <authorList>
            <person name="Ferguson B K."/>
        </authorList>
    </citation>
    <scope>NUCLEOTIDE SEQUENCE [LARGE SCALE GENOMIC DNA]</scope>
</reference>
<feature type="region of interest" description="Disordered" evidence="2">
    <location>
        <begin position="187"/>
        <end position="240"/>
    </location>
</feature>
<evidence type="ECO:0008006" key="5">
    <source>
        <dbReference type="Google" id="ProtNLM"/>
    </source>
</evidence>
<gene>
    <name evidence="3" type="ORF">TBRA_LOCUS4132</name>
</gene>
<dbReference type="EMBL" id="CADCXV010000670">
    <property type="protein sequence ID" value="CAB0032188.1"/>
    <property type="molecule type" value="Genomic_DNA"/>
</dbReference>
<dbReference type="Proteomes" id="UP000479190">
    <property type="component" value="Unassembled WGS sequence"/>
</dbReference>
<accession>A0A6H5I6F2</accession>
<evidence type="ECO:0000313" key="3">
    <source>
        <dbReference type="EMBL" id="CAB0032188.1"/>
    </source>
</evidence>
<evidence type="ECO:0000256" key="1">
    <source>
        <dbReference type="SAM" id="Coils"/>
    </source>
</evidence>
<feature type="compositionally biased region" description="Basic and acidic residues" evidence="2">
    <location>
        <begin position="223"/>
        <end position="233"/>
    </location>
</feature>